<evidence type="ECO:0000259" key="4">
    <source>
        <dbReference type="PROSITE" id="PS51186"/>
    </source>
</evidence>
<accession>A0A345NJP9</accession>
<dbReference type="InterPro" id="IPR016181">
    <property type="entry name" value="Acyl_CoA_acyltransferase"/>
</dbReference>
<protein>
    <submittedName>
        <fullName evidence="5">GNAT family N-acetyltransferase</fullName>
    </submittedName>
</protein>
<dbReference type="PROSITE" id="PS51186">
    <property type="entry name" value="GNAT"/>
    <property type="match status" value="2"/>
</dbReference>
<dbReference type="Gene3D" id="3.40.630.30">
    <property type="match status" value="1"/>
</dbReference>
<feature type="region of interest" description="Disordered" evidence="3">
    <location>
        <begin position="110"/>
        <end position="130"/>
    </location>
</feature>
<dbReference type="InterPro" id="IPR050832">
    <property type="entry name" value="Bact_Acetyltransf"/>
</dbReference>
<evidence type="ECO:0000256" key="3">
    <source>
        <dbReference type="SAM" id="MobiDB-lite"/>
    </source>
</evidence>
<gene>
    <name evidence="5" type="ORF">DV701_03070</name>
</gene>
<keyword evidence="6" id="KW-1185">Reference proteome</keyword>
<sequence>MMAPSPGRASDNRWRAGCDRQQTWVMTQQTTDETSATPRGTVYRWTPLTEADVPAWANLVNHLAEVDGTEEFYREDDLREELTFAGFDPARDSLTARDEGQIVGFAQVTVPTTPDNEGNGRGYVSGGVRADHRGRGIGRELMDRMEPRAEQLVRERHPGRDAYLRAGGGLEGSSASRMLRARGYRVVRYYDELARPLRGGIQVPEPPGVELLSPTAQHEQAARTAHNDAFRDHWGSGPQSAETWHDHWTARSGRPEVSTLAVTPQGEVLSYVLCTEWVDRQLYVDLVGTVRAARGRGLARAALLRTVDLAGRSGAYDVIELGVDSENPSGATRLYEGVGFVPKLRTTAMQRDLRSSKDAGDGAL</sequence>
<feature type="domain" description="N-acetyltransferase" evidence="4">
    <location>
        <begin position="43"/>
        <end position="196"/>
    </location>
</feature>
<dbReference type="OrthoDB" id="9799092at2"/>
<evidence type="ECO:0000313" key="5">
    <source>
        <dbReference type="EMBL" id="AXH95257.1"/>
    </source>
</evidence>
<evidence type="ECO:0000256" key="1">
    <source>
        <dbReference type="ARBA" id="ARBA00022679"/>
    </source>
</evidence>
<dbReference type="Proteomes" id="UP000253790">
    <property type="component" value="Chromosome"/>
</dbReference>
<keyword evidence="2" id="KW-0012">Acyltransferase</keyword>
<dbReference type="SUPFAM" id="SSF55729">
    <property type="entry name" value="Acyl-CoA N-acyltransferases (Nat)"/>
    <property type="match status" value="2"/>
</dbReference>
<organism evidence="5 6">
    <name type="scientific">Ornithinimicrobium avium</name>
    <dbReference type="NCBI Taxonomy" id="2283195"/>
    <lineage>
        <taxon>Bacteria</taxon>
        <taxon>Bacillati</taxon>
        <taxon>Actinomycetota</taxon>
        <taxon>Actinomycetes</taxon>
        <taxon>Micrococcales</taxon>
        <taxon>Ornithinimicrobiaceae</taxon>
        <taxon>Ornithinimicrobium</taxon>
    </lineage>
</organism>
<dbReference type="EMBL" id="CP031229">
    <property type="protein sequence ID" value="AXH95257.1"/>
    <property type="molecule type" value="Genomic_DNA"/>
</dbReference>
<dbReference type="PANTHER" id="PTHR43877">
    <property type="entry name" value="AMINOALKYLPHOSPHONATE N-ACETYLTRANSFERASE-RELATED-RELATED"/>
    <property type="match status" value="1"/>
</dbReference>
<proteinExistence type="predicted"/>
<dbReference type="KEGG" id="orn:DV701_03070"/>
<dbReference type="CDD" id="cd04301">
    <property type="entry name" value="NAT_SF"/>
    <property type="match status" value="1"/>
</dbReference>
<feature type="domain" description="N-acetyltransferase" evidence="4">
    <location>
        <begin position="209"/>
        <end position="360"/>
    </location>
</feature>
<evidence type="ECO:0000313" key="6">
    <source>
        <dbReference type="Proteomes" id="UP000253790"/>
    </source>
</evidence>
<keyword evidence="1 5" id="KW-0808">Transferase</keyword>
<name>A0A345NJP9_9MICO</name>
<dbReference type="AlphaFoldDB" id="A0A345NJP9"/>
<evidence type="ECO:0000256" key="2">
    <source>
        <dbReference type="ARBA" id="ARBA00023315"/>
    </source>
</evidence>
<dbReference type="GO" id="GO:0016747">
    <property type="term" value="F:acyltransferase activity, transferring groups other than amino-acyl groups"/>
    <property type="evidence" value="ECO:0007669"/>
    <property type="project" value="InterPro"/>
</dbReference>
<reference evidence="5 6" key="1">
    <citation type="submission" date="2018-07" db="EMBL/GenBank/DDBJ databases">
        <title>Complete genome sequencing of Ornithinimicrobium sp. AMA3305.</title>
        <authorList>
            <person name="Bae J.-W."/>
        </authorList>
    </citation>
    <scope>NUCLEOTIDE SEQUENCE [LARGE SCALE GENOMIC DNA]</scope>
    <source>
        <strain evidence="5 6">AMA3305</strain>
    </source>
</reference>
<dbReference type="InterPro" id="IPR000182">
    <property type="entry name" value="GNAT_dom"/>
</dbReference>
<dbReference type="Pfam" id="PF00583">
    <property type="entry name" value="Acetyltransf_1"/>
    <property type="match status" value="2"/>
</dbReference>